<evidence type="ECO:0000313" key="4">
    <source>
        <dbReference type="Proteomes" id="UP001216139"/>
    </source>
</evidence>
<dbReference type="SUPFAM" id="SSF49478">
    <property type="entry name" value="Cna protein B-type domain"/>
    <property type="match status" value="1"/>
</dbReference>
<sequence>MKITISTLILCFLCSLSIMAQTPYAVKGIAADSSSNLKLHNTSVVILNAKDSTLKAFTRAGTDGSFTVNGLAKGKYILLLTYPNYADYVENFALDSVNHEHSFGNINLLLKSKLLADVIVKGKKAAIKIKGDTTEFNASSYEIQPNSKVEDLLKQLPGIQVDKDGKITAQGQTVNKVLVDGEEFFGDDPTLVTKNIRADMVDKVQLYDKKSDQATFTGIDDGQKTKTLNIKLKADKKNGTFGKADAGVGTDGYYQGQLLYNTFKNKLKFSAYGTISNTSKTGLSWDDSQKLGASNNVEAFDGGFYVTNDDFNSGGYNGEGLPKTRSGGLHFDNKWNADKESINTNYKVSSTDIEGTKNIQTQNSLPTGTINTNSNERFSNNSLRQKLDATYQVALDTTSNLKLSVDGTKKDLDNKSDFDATSLRGNDVMLNKQIRSLTNKGDQDVLNASAFYTKKFKKPSRTLSINLTEAYNKSDTHGYLNSEIDYYNDLGLQDSTQKVNQFKKNDVTTSAFTSNIAYTEPFSKFTSIIINYGIGFNNSNADRRSYNQAGNGLYTDLDSTLSNHYKFNQTINQGGAVFNYKKKKTTFNFGTKVAAVSFNQLNEYNGINFKRSFVNWLPQALYQYKFSQQAGIYLNYNGRTTQPTIDQINPLRVNTDPLNITLGNPLLKPSFRHSFSANYNSYKVLSDQYIYLGGNYSFTTSAIVNNTVTDSAGKSTYQAINLPNKRPANYYLYGNYGRTLFAGINGGININLNGNDSYNYVNNILNASKSQTYSVALNFRKYKAKKYSFYFGGGPNYTISKTSLQSQINNNGRGFTSYGYVDLYLPGKIQISPNVNYEFRAKTETFSDDYHRTLLNATISKAFLKQDNLKFSITGNDLLNQNTGFNRSAFGNQITQTTYTTIKRYFMFSITYDFNKMGGGAPQK</sequence>
<dbReference type="InterPro" id="IPR041700">
    <property type="entry name" value="OMP_b-brl_3"/>
</dbReference>
<evidence type="ECO:0000313" key="3">
    <source>
        <dbReference type="EMBL" id="WCT12968.1"/>
    </source>
</evidence>
<name>A0ABY7TB64_9SPHI</name>
<protein>
    <submittedName>
        <fullName evidence="3">Outer membrane beta-barrel family protein</fullName>
    </submittedName>
</protein>
<keyword evidence="4" id="KW-1185">Reference proteome</keyword>
<feature type="signal peptide" evidence="1">
    <location>
        <begin position="1"/>
        <end position="20"/>
    </location>
</feature>
<evidence type="ECO:0000259" key="2">
    <source>
        <dbReference type="Pfam" id="PF14905"/>
    </source>
</evidence>
<dbReference type="SUPFAM" id="SSF56935">
    <property type="entry name" value="Porins"/>
    <property type="match status" value="1"/>
</dbReference>
<organism evidence="3 4">
    <name type="scientific">Mucilaginibacter jinjuensis</name>
    <dbReference type="NCBI Taxonomy" id="1176721"/>
    <lineage>
        <taxon>Bacteria</taxon>
        <taxon>Pseudomonadati</taxon>
        <taxon>Bacteroidota</taxon>
        <taxon>Sphingobacteriia</taxon>
        <taxon>Sphingobacteriales</taxon>
        <taxon>Sphingobacteriaceae</taxon>
        <taxon>Mucilaginibacter</taxon>
    </lineage>
</organism>
<dbReference type="RefSeq" id="WP_273631241.1">
    <property type="nucleotide sequence ID" value="NZ_CP117167.1"/>
</dbReference>
<dbReference type="Proteomes" id="UP001216139">
    <property type="component" value="Chromosome"/>
</dbReference>
<feature type="domain" description="Outer membrane protein beta-barrel" evidence="2">
    <location>
        <begin position="766"/>
        <end position="912"/>
    </location>
</feature>
<proteinExistence type="predicted"/>
<reference evidence="3 4" key="1">
    <citation type="submission" date="2023-02" db="EMBL/GenBank/DDBJ databases">
        <title>Genome sequence of Mucilaginibacter jinjuensis strain KACC 16571.</title>
        <authorList>
            <person name="Kim S."/>
            <person name="Heo J."/>
            <person name="Kwon S.-W."/>
        </authorList>
    </citation>
    <scope>NUCLEOTIDE SEQUENCE [LARGE SCALE GENOMIC DNA]</scope>
    <source>
        <strain evidence="3 4">KACC 16571</strain>
    </source>
</reference>
<feature type="chain" id="PRO_5047351939" evidence="1">
    <location>
        <begin position="21"/>
        <end position="924"/>
    </location>
</feature>
<feature type="domain" description="Outer membrane protein beta-barrel" evidence="2">
    <location>
        <begin position="454"/>
        <end position="763"/>
    </location>
</feature>
<gene>
    <name evidence="3" type="ORF">PQO05_03345</name>
</gene>
<evidence type="ECO:0000256" key="1">
    <source>
        <dbReference type="SAM" id="SignalP"/>
    </source>
</evidence>
<dbReference type="Pfam" id="PF14905">
    <property type="entry name" value="OMP_b-brl_3"/>
    <property type="match status" value="2"/>
</dbReference>
<keyword evidence="1" id="KW-0732">Signal</keyword>
<accession>A0ABY7TB64</accession>
<dbReference type="EMBL" id="CP117167">
    <property type="protein sequence ID" value="WCT12968.1"/>
    <property type="molecule type" value="Genomic_DNA"/>
</dbReference>